<keyword evidence="1" id="KW-0347">Helicase</keyword>
<dbReference type="EC" id="5.6.2.3" evidence="1"/>
<dbReference type="GO" id="GO:0005524">
    <property type="term" value="F:ATP binding"/>
    <property type="evidence" value="ECO:0007669"/>
    <property type="project" value="UniProtKB-KW"/>
</dbReference>
<dbReference type="Proteomes" id="UP000194127">
    <property type="component" value="Unassembled WGS sequence"/>
</dbReference>
<dbReference type="InterPro" id="IPR051055">
    <property type="entry name" value="PIF1_helicase"/>
</dbReference>
<dbReference type="GO" id="GO:0006281">
    <property type="term" value="P:DNA repair"/>
    <property type="evidence" value="ECO:0007669"/>
    <property type="project" value="UniProtKB-KW"/>
</dbReference>
<name>A0A1X6MHW1_9APHY</name>
<dbReference type="InterPro" id="IPR010285">
    <property type="entry name" value="DNA_helicase_pif1-like_DEAD"/>
</dbReference>
<dbReference type="GO" id="GO:0000723">
    <property type="term" value="P:telomere maintenance"/>
    <property type="evidence" value="ECO:0007669"/>
    <property type="project" value="InterPro"/>
</dbReference>
<protein>
    <recommendedName>
        <fullName evidence="1">ATP-dependent DNA helicase</fullName>
        <ecNumber evidence="1">5.6.2.3</ecNumber>
    </recommendedName>
</protein>
<keyword evidence="1" id="KW-0547">Nucleotide-binding</keyword>
<dbReference type="STRING" id="670580.A0A1X6MHW1"/>
<comment type="cofactor">
    <cofactor evidence="1">
        <name>Mg(2+)</name>
        <dbReference type="ChEBI" id="CHEBI:18420"/>
    </cofactor>
</comment>
<dbReference type="PANTHER" id="PTHR47642">
    <property type="entry name" value="ATP-DEPENDENT DNA HELICASE"/>
    <property type="match status" value="1"/>
</dbReference>
<sequence length="122" mass="13479">IDIVKVIDQSYLDKGFKAKQVSDQKLIDNTVKRFSLNKEQEHAFRIVANHATDPSGEQLKMYLGGMAGTGKSQVIKALIHFFNERKEGYRFICMAPTGAAAALIAGSTYHSMLGFSKYSSDS</sequence>
<dbReference type="GeneID" id="36327990"/>
<dbReference type="InterPro" id="IPR027417">
    <property type="entry name" value="P-loop_NTPase"/>
</dbReference>
<evidence type="ECO:0000313" key="3">
    <source>
        <dbReference type="EMBL" id="OSX55792.1"/>
    </source>
</evidence>
<dbReference type="Pfam" id="PF05970">
    <property type="entry name" value="PIF1"/>
    <property type="match status" value="1"/>
</dbReference>
<keyword evidence="1" id="KW-0227">DNA damage</keyword>
<keyword evidence="1" id="KW-0067">ATP-binding</keyword>
<dbReference type="OrthoDB" id="432234at2759"/>
<feature type="non-terminal residue" evidence="3">
    <location>
        <position position="1"/>
    </location>
</feature>
<comment type="similarity">
    <text evidence="1">Belongs to the helicase family.</text>
</comment>
<keyword evidence="1" id="KW-0233">DNA recombination</keyword>
<keyword evidence="1" id="KW-0378">Hydrolase</keyword>
<evidence type="ECO:0000313" key="4">
    <source>
        <dbReference type="Proteomes" id="UP000194127"/>
    </source>
</evidence>
<organism evidence="3 4">
    <name type="scientific">Postia placenta MAD-698-R-SB12</name>
    <dbReference type="NCBI Taxonomy" id="670580"/>
    <lineage>
        <taxon>Eukaryota</taxon>
        <taxon>Fungi</taxon>
        <taxon>Dikarya</taxon>
        <taxon>Basidiomycota</taxon>
        <taxon>Agaricomycotina</taxon>
        <taxon>Agaricomycetes</taxon>
        <taxon>Polyporales</taxon>
        <taxon>Adustoporiaceae</taxon>
        <taxon>Rhodonia</taxon>
    </lineage>
</organism>
<dbReference type="GO" id="GO:0006310">
    <property type="term" value="P:DNA recombination"/>
    <property type="evidence" value="ECO:0007669"/>
    <property type="project" value="UniProtKB-KW"/>
</dbReference>
<dbReference type="Gene3D" id="3.40.50.300">
    <property type="entry name" value="P-loop containing nucleotide triphosphate hydrolases"/>
    <property type="match status" value="1"/>
</dbReference>
<dbReference type="AlphaFoldDB" id="A0A1X6MHW1"/>
<gene>
    <name evidence="3" type="ORF">POSPLADRAFT_1085746</name>
</gene>
<reference evidence="3 4" key="1">
    <citation type="submission" date="2017-04" db="EMBL/GenBank/DDBJ databases">
        <title>Genome Sequence of the Model Brown-Rot Fungus Postia placenta SB12.</title>
        <authorList>
            <consortium name="DOE Joint Genome Institute"/>
            <person name="Gaskell J."/>
            <person name="Kersten P."/>
            <person name="Larrondo L.F."/>
            <person name="Canessa P."/>
            <person name="Martinez D."/>
            <person name="Hibbett D."/>
            <person name="Schmoll M."/>
            <person name="Kubicek C.P."/>
            <person name="Martinez A.T."/>
            <person name="Yadav J."/>
            <person name="Master E."/>
            <person name="Magnuson J.K."/>
            <person name="James T."/>
            <person name="Yaver D."/>
            <person name="Berka R."/>
            <person name="Labutti K."/>
            <person name="Lipzen A."/>
            <person name="Aerts A."/>
            <person name="Barry K."/>
            <person name="Henrissat B."/>
            <person name="Blanchette R."/>
            <person name="Grigoriev I."/>
            <person name="Cullen D."/>
        </authorList>
    </citation>
    <scope>NUCLEOTIDE SEQUENCE [LARGE SCALE GENOMIC DNA]</scope>
    <source>
        <strain evidence="3 4">MAD-698-R-SB12</strain>
    </source>
</reference>
<keyword evidence="4" id="KW-1185">Reference proteome</keyword>
<feature type="domain" description="DNA helicase Pif1-like DEAD-box helicase" evidence="2">
    <location>
        <begin position="36"/>
        <end position="114"/>
    </location>
</feature>
<feature type="non-terminal residue" evidence="3">
    <location>
        <position position="122"/>
    </location>
</feature>
<accession>A0A1X6MHW1</accession>
<proteinExistence type="inferred from homology"/>
<dbReference type="SUPFAM" id="SSF52540">
    <property type="entry name" value="P-loop containing nucleoside triphosphate hydrolases"/>
    <property type="match status" value="1"/>
</dbReference>
<dbReference type="EMBL" id="KZ110946">
    <property type="protein sequence ID" value="OSX55792.1"/>
    <property type="molecule type" value="Genomic_DNA"/>
</dbReference>
<dbReference type="GO" id="GO:0043139">
    <property type="term" value="F:5'-3' DNA helicase activity"/>
    <property type="evidence" value="ECO:0007669"/>
    <property type="project" value="UniProtKB-EC"/>
</dbReference>
<evidence type="ECO:0000259" key="2">
    <source>
        <dbReference type="Pfam" id="PF05970"/>
    </source>
</evidence>
<dbReference type="RefSeq" id="XP_024332586.1">
    <property type="nucleotide sequence ID" value="XM_024483041.1"/>
</dbReference>
<comment type="catalytic activity">
    <reaction evidence="1">
        <text>ATP + H2O = ADP + phosphate + H(+)</text>
        <dbReference type="Rhea" id="RHEA:13065"/>
        <dbReference type="ChEBI" id="CHEBI:15377"/>
        <dbReference type="ChEBI" id="CHEBI:15378"/>
        <dbReference type="ChEBI" id="CHEBI:30616"/>
        <dbReference type="ChEBI" id="CHEBI:43474"/>
        <dbReference type="ChEBI" id="CHEBI:456216"/>
        <dbReference type="EC" id="5.6.2.3"/>
    </reaction>
</comment>
<keyword evidence="1" id="KW-0234">DNA repair</keyword>
<dbReference type="GO" id="GO:0016887">
    <property type="term" value="F:ATP hydrolysis activity"/>
    <property type="evidence" value="ECO:0007669"/>
    <property type="project" value="RHEA"/>
</dbReference>
<evidence type="ECO:0000256" key="1">
    <source>
        <dbReference type="RuleBase" id="RU363044"/>
    </source>
</evidence>